<dbReference type="InterPro" id="IPR021529">
    <property type="entry name" value="DUF2798"/>
</dbReference>
<dbReference type="Proteomes" id="UP000729290">
    <property type="component" value="Unassembled WGS sequence"/>
</dbReference>
<name>A0ABS2G6T2_9FIRM</name>
<gene>
    <name evidence="2" type="ORF">H9X83_03240</name>
</gene>
<sequence>MPKNKRESLIYTVLMCFCMVIWMSMYHAVLHNGWNMEALRSGWMGFPLAYICAMCLDLFLVSRIAKGITFRYLVKPDSSVLRKVISISGCMVVFMVLFMSLYGALEVCVRTGAWNSLFFLWLKNLPVNFVMALPFQLLVAGPVVRRVFRMAFPEGTVLG</sequence>
<dbReference type="Pfam" id="PF11391">
    <property type="entry name" value="DUF2798"/>
    <property type="match status" value="2"/>
</dbReference>
<organism evidence="2 3">
    <name type="scientific">Anaerotignum lactatifermentans</name>
    <dbReference type="NCBI Taxonomy" id="160404"/>
    <lineage>
        <taxon>Bacteria</taxon>
        <taxon>Bacillati</taxon>
        <taxon>Bacillota</taxon>
        <taxon>Clostridia</taxon>
        <taxon>Lachnospirales</taxon>
        <taxon>Anaerotignaceae</taxon>
        <taxon>Anaerotignum</taxon>
    </lineage>
</organism>
<feature type="transmembrane region" description="Helical" evidence="1">
    <location>
        <begin position="9"/>
        <end position="30"/>
    </location>
</feature>
<keyword evidence="1" id="KW-0812">Transmembrane</keyword>
<comment type="caution">
    <text evidence="2">The sequence shown here is derived from an EMBL/GenBank/DDBJ whole genome shotgun (WGS) entry which is preliminary data.</text>
</comment>
<dbReference type="EMBL" id="JACSNV010000003">
    <property type="protein sequence ID" value="MBM6877176.1"/>
    <property type="molecule type" value="Genomic_DNA"/>
</dbReference>
<proteinExistence type="predicted"/>
<keyword evidence="1" id="KW-1133">Transmembrane helix</keyword>
<accession>A0ABS2G6T2</accession>
<evidence type="ECO:0000256" key="1">
    <source>
        <dbReference type="SAM" id="Phobius"/>
    </source>
</evidence>
<evidence type="ECO:0000313" key="2">
    <source>
        <dbReference type="EMBL" id="MBM6877176.1"/>
    </source>
</evidence>
<reference evidence="2 3" key="1">
    <citation type="journal article" date="2021" name="Sci. Rep.">
        <title>The distribution of antibiotic resistance genes in chicken gut microbiota commensals.</title>
        <authorList>
            <person name="Juricova H."/>
            <person name="Matiasovicova J."/>
            <person name="Kubasova T."/>
            <person name="Cejkova D."/>
            <person name="Rychlik I."/>
        </authorList>
    </citation>
    <scope>NUCLEOTIDE SEQUENCE [LARGE SCALE GENOMIC DNA]</scope>
    <source>
        <strain evidence="2 3">An431b</strain>
    </source>
</reference>
<keyword evidence="3" id="KW-1185">Reference proteome</keyword>
<feature type="transmembrane region" description="Helical" evidence="1">
    <location>
        <begin position="42"/>
        <end position="64"/>
    </location>
</feature>
<feature type="transmembrane region" description="Helical" evidence="1">
    <location>
        <begin position="84"/>
        <end position="105"/>
    </location>
</feature>
<dbReference type="RefSeq" id="WP_205134008.1">
    <property type="nucleotide sequence ID" value="NZ_JACSNT010000011.1"/>
</dbReference>
<protein>
    <submittedName>
        <fullName evidence="2">DUF2798 domain-containing protein</fullName>
    </submittedName>
</protein>
<feature type="transmembrane region" description="Helical" evidence="1">
    <location>
        <begin position="125"/>
        <end position="144"/>
    </location>
</feature>
<evidence type="ECO:0000313" key="3">
    <source>
        <dbReference type="Proteomes" id="UP000729290"/>
    </source>
</evidence>
<keyword evidence="1" id="KW-0472">Membrane</keyword>